<organism evidence="8 9">
    <name type="scientific">Thermofilum adornatum</name>
    <dbReference type="NCBI Taxonomy" id="1365176"/>
    <lineage>
        <taxon>Archaea</taxon>
        <taxon>Thermoproteota</taxon>
        <taxon>Thermoprotei</taxon>
        <taxon>Thermofilales</taxon>
        <taxon>Thermofilaceae</taxon>
        <taxon>Thermofilum</taxon>
    </lineage>
</organism>
<evidence type="ECO:0000259" key="7">
    <source>
        <dbReference type="Pfam" id="PF02782"/>
    </source>
</evidence>
<keyword evidence="2" id="KW-0808">Transferase</keyword>
<dbReference type="PATRIC" id="fig|1365176.7.peg.1459"/>
<proteinExistence type="inferred from homology"/>
<dbReference type="Gene3D" id="3.30.420.40">
    <property type="match status" value="2"/>
</dbReference>
<dbReference type="EMBL" id="CP006646">
    <property type="protein sequence ID" value="AGT35816.1"/>
    <property type="molecule type" value="Genomic_DNA"/>
</dbReference>
<dbReference type="eggNOG" id="arCOG00024">
    <property type="taxonomic scope" value="Archaea"/>
</dbReference>
<dbReference type="RefSeq" id="WP_020963123.1">
    <property type="nucleotide sequence ID" value="NC_022093.1"/>
</dbReference>
<dbReference type="KEGG" id="thb:N186_07390"/>
<dbReference type="GO" id="GO:0006071">
    <property type="term" value="P:glycerol metabolic process"/>
    <property type="evidence" value="ECO:0007669"/>
    <property type="project" value="TreeGrafter"/>
</dbReference>
<sequence length="480" mass="52670">MYSVIDVGTTGVKLAVFDASLNKIHFEKTSIGYKTLQTGRIEQDSQLMAEVVKGYARKAKSLGARKLALTTYRASVVAWNRNGSPISNILTWIDGRGKEVIDRLPSWLKAFSALSSSMSRIIRPDTPAILMRWLYDNVEGLREKVLSGEAYVWTLDSFLLYSLTGRYVSDVTNSTLTGLVHPKNLEAVDIVSSILGLPKSYPEIVDSVEDFGAFEGLEIKVSIADQQSASVFHGLLDPGRVGSVHGTGSFVEQSASGFTMPKQGLVPVIIAGIEGKRYYGVEGFLRTSGIAVDWLRNAGFYSTYEEMEQLASNGKLKSILLPFFGGLRVPEAPELRGVMLGLDPSVSRADVLLGLAWGVSLYIAYLLRTIMETCGKPVQPLWTSGGYSQSNVFLQTLANATGMEVARPVSIEATIMGALKLLLYSEGKISLKELKNSPSPSRVFKPEIDDVSRERIFESFREVLEVLVKWEKNPLLGGKF</sequence>
<keyword evidence="4" id="KW-0418">Kinase</keyword>
<feature type="domain" description="Carbohydrate kinase FGGY C-terminal" evidence="7">
    <location>
        <begin position="244"/>
        <end position="424"/>
    </location>
</feature>
<gene>
    <name evidence="8" type="ORF">N186_07390</name>
</gene>
<accession>S5ZMJ7</accession>
<dbReference type="OrthoDB" id="26592at2157"/>
<dbReference type="Pfam" id="PF02782">
    <property type="entry name" value="FGGY_C"/>
    <property type="match status" value="1"/>
</dbReference>
<dbReference type="SUPFAM" id="SSF53067">
    <property type="entry name" value="Actin-like ATPase domain"/>
    <property type="match status" value="2"/>
</dbReference>
<dbReference type="GO" id="GO:0005829">
    <property type="term" value="C:cytosol"/>
    <property type="evidence" value="ECO:0007669"/>
    <property type="project" value="TreeGrafter"/>
</dbReference>
<dbReference type="PIRSF" id="PIRSF000538">
    <property type="entry name" value="GlpK"/>
    <property type="match status" value="1"/>
</dbReference>
<evidence type="ECO:0000256" key="5">
    <source>
        <dbReference type="ARBA" id="ARBA00022840"/>
    </source>
</evidence>
<dbReference type="PANTHER" id="PTHR10196:SF69">
    <property type="entry name" value="GLYCEROL KINASE"/>
    <property type="match status" value="1"/>
</dbReference>
<comment type="similarity">
    <text evidence="1">Belongs to the FGGY kinase family.</text>
</comment>
<reference evidence="8 9" key="1">
    <citation type="journal article" date="2013" name="Genome Announc.">
        <title>Complete Genomic Sequence of 'Thermofilum adornatus' Strain 1910bT, a Hyperthermophilic Anaerobic Organotrophic Crenarchaeon.</title>
        <authorList>
            <person name="Dominova I.N."/>
            <person name="Kublanov I.V."/>
            <person name="Podosokorskaya O.A."/>
            <person name="Derbikova K.S."/>
            <person name="Patrushev M.V."/>
            <person name="Toshchakov S.V."/>
        </authorList>
    </citation>
    <scope>NUCLEOTIDE SEQUENCE [LARGE SCALE GENOMIC DNA]</scope>
    <source>
        <strain evidence="9">1910b</strain>
    </source>
</reference>
<evidence type="ECO:0000256" key="1">
    <source>
        <dbReference type="ARBA" id="ARBA00009156"/>
    </source>
</evidence>
<dbReference type="InterPro" id="IPR000577">
    <property type="entry name" value="Carb_kinase_FGGY"/>
</dbReference>
<evidence type="ECO:0000256" key="4">
    <source>
        <dbReference type="ARBA" id="ARBA00022777"/>
    </source>
</evidence>
<evidence type="ECO:0000256" key="3">
    <source>
        <dbReference type="ARBA" id="ARBA00022741"/>
    </source>
</evidence>
<dbReference type="InterPro" id="IPR018484">
    <property type="entry name" value="FGGY_N"/>
</dbReference>
<keyword evidence="5" id="KW-0067">ATP-binding</keyword>
<dbReference type="PANTHER" id="PTHR10196">
    <property type="entry name" value="SUGAR KINASE"/>
    <property type="match status" value="1"/>
</dbReference>
<evidence type="ECO:0000259" key="6">
    <source>
        <dbReference type="Pfam" id="PF00370"/>
    </source>
</evidence>
<dbReference type="AlphaFoldDB" id="S5ZMJ7"/>
<keyword evidence="9" id="KW-1185">Reference proteome</keyword>
<feature type="domain" description="Carbohydrate kinase FGGY N-terminal" evidence="6">
    <location>
        <begin position="1"/>
        <end position="214"/>
    </location>
</feature>
<dbReference type="Proteomes" id="UP000015543">
    <property type="component" value="Chromosome"/>
</dbReference>
<evidence type="ECO:0000313" key="8">
    <source>
        <dbReference type="EMBL" id="AGT35816.1"/>
    </source>
</evidence>
<keyword evidence="3" id="KW-0547">Nucleotide-binding</keyword>
<evidence type="ECO:0000256" key="2">
    <source>
        <dbReference type="ARBA" id="ARBA00022679"/>
    </source>
</evidence>
<dbReference type="InterPro" id="IPR018485">
    <property type="entry name" value="FGGY_C"/>
</dbReference>
<evidence type="ECO:0008006" key="10">
    <source>
        <dbReference type="Google" id="ProtNLM"/>
    </source>
</evidence>
<dbReference type="GeneID" id="16574122"/>
<dbReference type="InterPro" id="IPR043129">
    <property type="entry name" value="ATPase_NBD"/>
</dbReference>
<evidence type="ECO:0000313" key="9">
    <source>
        <dbReference type="Proteomes" id="UP000015543"/>
    </source>
</evidence>
<dbReference type="HOGENOM" id="CLU_009281_2_3_2"/>
<dbReference type="GO" id="GO:0004370">
    <property type="term" value="F:glycerol kinase activity"/>
    <property type="evidence" value="ECO:0007669"/>
    <property type="project" value="TreeGrafter"/>
</dbReference>
<dbReference type="GO" id="GO:0005524">
    <property type="term" value="F:ATP binding"/>
    <property type="evidence" value="ECO:0007669"/>
    <property type="project" value="UniProtKB-KW"/>
</dbReference>
<protein>
    <recommendedName>
        <fullName evidence="10">Carbohydrate kinase</fullName>
    </recommendedName>
</protein>
<dbReference type="Pfam" id="PF00370">
    <property type="entry name" value="FGGY_N"/>
    <property type="match status" value="1"/>
</dbReference>
<name>S5ZMJ7_9CREN</name>